<evidence type="ECO:0000313" key="15">
    <source>
        <dbReference type="Proteomes" id="UP000676511"/>
    </source>
</evidence>
<dbReference type="InterPro" id="IPR017853">
    <property type="entry name" value="GH"/>
</dbReference>
<keyword evidence="6" id="KW-0572">Peptidoglycan-anchor</keyword>
<comment type="similarity">
    <text evidence="1">Belongs to the glycosyl hydrolase 20 family.</text>
</comment>
<feature type="compositionally biased region" description="Low complexity" evidence="9">
    <location>
        <begin position="92"/>
        <end position="120"/>
    </location>
</feature>
<evidence type="ECO:0000256" key="6">
    <source>
        <dbReference type="ARBA" id="ARBA00023088"/>
    </source>
</evidence>
<name>A0ABX7XIM1_9STRE</name>
<dbReference type="SUPFAM" id="SSF140657">
    <property type="entry name" value="Hyaluronidase post-catalytic domain-like"/>
    <property type="match status" value="1"/>
</dbReference>
<dbReference type="InterPro" id="IPR049019">
    <property type="entry name" value="NagJ-like_helical"/>
</dbReference>
<dbReference type="PANTHER" id="PTHR43678">
    <property type="entry name" value="PUTATIVE (AFU_ORTHOLOGUE AFUA_2G00640)-RELATED"/>
    <property type="match status" value="1"/>
</dbReference>
<evidence type="ECO:0000259" key="12">
    <source>
        <dbReference type="PROSITE" id="PS50847"/>
    </source>
</evidence>
<gene>
    <name evidence="14" type="ORF">J4854_09255</name>
</gene>
<accession>A0ABX7XIM1</accession>
<dbReference type="PROSITE" id="PS50847">
    <property type="entry name" value="GRAM_POS_ANCHORING"/>
    <property type="match status" value="1"/>
</dbReference>
<evidence type="ECO:0000256" key="8">
    <source>
        <dbReference type="PROSITE-ProRule" id="PRU01353"/>
    </source>
</evidence>
<evidence type="ECO:0000256" key="9">
    <source>
        <dbReference type="SAM" id="MobiDB-lite"/>
    </source>
</evidence>
<dbReference type="EMBL" id="CP072329">
    <property type="protein sequence ID" value="QUB38718.1"/>
    <property type="molecule type" value="Genomic_DNA"/>
</dbReference>
<keyword evidence="10" id="KW-1133">Transmembrane helix</keyword>
<dbReference type="PANTHER" id="PTHR43678:SF1">
    <property type="entry name" value="BETA-N-ACETYLHEXOSAMINIDASE"/>
    <property type="match status" value="1"/>
</dbReference>
<feature type="domain" description="F5/8 type C" evidence="11">
    <location>
        <begin position="1996"/>
        <end position="2143"/>
    </location>
</feature>
<sequence length="2888" mass="319087">MSKKGFEKRCYYSIRKFAIGAASVMIGASFFGVGVVEAAETQASPETEGTITQVQPMETLPSEVANLLKKADSEATQGNSTSSETKDQADSPTTETPQETPKPVVKPTETVSPVAPVVAPVTPPVVSPSQPIVTDLEDRPDRNHLEGAQATASNHETGTNFTADKAVDGNSDTRWATDRDAKNPSIELTLPKTSLIKHVEIDWDRRLRGGQNDPNITSWNLYYAGVDDVNDHGEKRWQLAHQKTGNPVLDEKVDLKTPILAKYLKLEVTDYQAGSMQWKNVGIQEIRAYSNIPDQSKPTSIRQVNELSLAENGHSLVLPTLPGQVRLIGSNKQGVIDLENKIYTPLTDQHVKVMVEQTNEGRTLTKEFEVVVKGLHQNEGVGVKPTVAPAVQQWFGREGKTSITADTVISVGDSGFAEEAKFYQADLESRGLELATGDQETSKRIVFKKVEDKGYGKEGYGITIQDGVITVEAADKAGAFYATRTLLQMGEKDLQNGEIRDFPSYSYRGFMLDTGRKFIPYDTVVDIMLNMAYYKMNDLQLHLNDNYIFLKDHLAGKHLSPEEELSYVLKTAKTGFRVDTDIVGANGEKLTSDQHYTKEEMQQLIQLAKALHINLVPEIDTPGHALSFVKVRPDLMYKGSLSDYRGKHNVERVAMLDLDSKYDETLAFVKYVYDKLLDGEDAPLHGVSTVHIGTDEYYGNRESYRRYVNDLIQYIKSKGYTPRIWGSLSAKRGHTPIDLNGVEVDIWSIGWQQPKEAIAQGAKVINITDIPTYSVPNGNNQQGAYGDYANYELQYNSWTPNDFRTGHGPLLEASNPSVLGGGHALWNDNIDLHETGLTSYDLFKRFFKSMQTTAERTWGSDRASASYAERVLPASIYAPQTNPDKTVEADALFHITPETIENYASKKVTTSNDGLAFEKDSRINGLAGDVGPSHVLKFDVTVTGDGEQTFSSSGDNRLYLADKDGYLAYTFEQFHIQFNKKLEKNKRYQIAVVTKPQLTEVYVNGEQVERLADPAAPHLAYNSLVLPLDTIGGFKGILHSAELTDEAFVNPRLIPNDHLTVTASSQELPGTETEGAIEKAFDNDPTTFWHSKWTGSQAPYTVTMKLKTAEMVNGLTYLPRSGGGNGVVTSYEIYAQKDGQMVKVASGTWDTNAKEKTVSFETVDTDKVEFKVLAGVAGFGSAAEIHLLKPLSSSKPEEPASPEKPETPEKPKVEEMGDGTTELADSFVAKKPASDEAIAAAAQSQDYLKREYKVFPTPQKVTYGEGVTKLHQQVNLVMGDQLDIYTRNRLKSVLQDHQISYTSSPAAVAGATNIYLGVHGQNSQAEKEMPNLSQGLFDKIDAYALSIKGNSISIVGKDTDAVFYGLTTLKHMLNESAAPVLRNVTVEDYADIKNRGFIEGYYGNPWSNADRAELMRYGGDLKLTQYFFAPKDDPYHNKKWRELYPEEKLAEIRELARVGNQNKTRYVWTIHPFMNNRIRFGNDADYQKDLETIKAKFTQLMDVGVREFGILADDAPSPVGGYNSYNRLMKDMTDWLTEKQARYAGLRKDMIFVPAQYWGNGREAELRSLNENLPASTTMTLTGGKVWGEVSESFLSNLKNNLTAGGKTYRPVALWINWPCTDNSKQHLILGGGEKFLHPNVDPSLLSGIMLNPMQQSEPSKIALFSAAQYAWKQWKSEEEAKKVNDMAFNFVETGQFTESDTSKAFRELGKHMINQNMDGRVVKLEESVELAPKLTAFMTKLQAGQDVRAEREELRGEFAKLKAAAQLYKASGDKKMVTQIHYWLDNTIDQMDALSAFLDGTEAISKNDAAKLWDSYYKGLKLYEQSQTYTFHYVDHDERAELGVQHIRPFLLGLREILASEVQKALHPDQVMSTFITNRTGVEGGLAEVTDGDLSTHALIKSPNSIQTGDYIGLKFNKAVPIHTLTFAMGTQTNPRDTFNNAKVEYLNENDQWVALTDPHYTGNEPLLQFENLNLNAKAVRMVATSDRDNTWFAVREIAVNRPVEVHHSKQSATVTISPNLMYKYNTTVTQITDGRDNTEAMFANADRTDTTPVDAWIQLDLGEVKPVTKVRLVQGSSDKLASGLLEYSTDGHTWQELDRLSGEQTKEIETPISARYVRVRNTKNTNLWWRIADFSLETRSGNSELTDTNVASLKSIPVYDSLGRYDLQIPSGTKLPAHSYLGMKLDRLHQAESIQAIGIENPALRVEYSPNAQEWYPASQVTDQALVRYARLVNKTDQEQAVTVTSLLVKTKEVEPTTLDSTSMGIDATYGSNDVRKLKNLDQLFDGVYNNFVEFSDYAHKGGHITLKLGSQRDIKKIRAYIQDGTQNYLRDGKIQVSPDGKTWTDVVSVGDGLANETRDDSLTDGWTHDSKMPGNRYIEGELTSPVKANYLRVLFTADYDARFVGFTELVINDGEFVKPINDPTVQGNSGESRGNLYTNLVDGKVLTSYKAEKDQGELIYHLSEPTDANHIRLVSSLPQGVVAHVLARTLKEDRTGAWADLGAITTSFQTFAVRNKAPLLDVKLTWQGGKPEFYELTIFHQGLTDQPVETTTAPKPEFRTSSKGDEAAPVVEIPEFTGGVNGVEAAIHEVPAYTEVVGTVGDEAAPVVEIPAFTGGVNGVEAAVHEVPAYTEAVGTVGEEAAPVVEIPAFTGGVNAVEAAVLEVPEFKGGVNAVQAAQNNLPAYTGGANGLEAAVLDLPAYKLPENESHQSNLTSPQQNLHLLSDPATGVMVIGRDSELGTATNVHVQRVMDQALQGKRYDAYAIQLLDPTHTRVEPTGAVLVRLPLTGAVEALYDLTTNETVDFTLKGDWLEFTTTHLGTYAVVYKEMTTSMTGEASPSLATEMKGEDKAMLPATGEAASTALFLAGLSLGATALFIAKTKKES</sequence>
<feature type="domain" description="GH84" evidence="13">
    <location>
        <begin position="1393"/>
        <end position="1675"/>
    </location>
</feature>
<dbReference type="PRINTS" id="PR00738">
    <property type="entry name" value="GLHYDRLASE20"/>
</dbReference>
<feature type="domain" description="Gram-positive cocci surface proteins LPxTG" evidence="12">
    <location>
        <begin position="2856"/>
        <end position="2888"/>
    </location>
</feature>
<organism evidence="14 15">
    <name type="scientific">Streptococcus lactarius</name>
    <dbReference type="NCBI Taxonomy" id="684066"/>
    <lineage>
        <taxon>Bacteria</taxon>
        <taxon>Bacillati</taxon>
        <taxon>Bacillota</taxon>
        <taxon>Bacilli</taxon>
        <taxon>Lactobacillales</taxon>
        <taxon>Streptococcaceae</taxon>
        <taxon>Streptococcus</taxon>
    </lineage>
</organism>
<dbReference type="InterPro" id="IPR015882">
    <property type="entry name" value="HEX_bac_N"/>
</dbReference>
<dbReference type="PROSITE" id="PS52009">
    <property type="entry name" value="GH84"/>
    <property type="match status" value="1"/>
</dbReference>
<evidence type="ECO:0000256" key="10">
    <source>
        <dbReference type="SAM" id="Phobius"/>
    </source>
</evidence>
<dbReference type="InterPro" id="IPR005877">
    <property type="entry name" value="YSIRK_signal_dom"/>
</dbReference>
<dbReference type="Gene3D" id="2.60.120.260">
    <property type="entry name" value="Galactose-binding domain-like"/>
    <property type="match status" value="5"/>
</dbReference>
<dbReference type="InterPro" id="IPR015883">
    <property type="entry name" value="Glyco_hydro_20_cat"/>
</dbReference>
<evidence type="ECO:0000259" key="11">
    <source>
        <dbReference type="PROSITE" id="PS50022"/>
    </source>
</evidence>
<feature type="region of interest" description="Disordered" evidence="9">
    <location>
        <begin position="1190"/>
        <end position="1216"/>
    </location>
</feature>
<dbReference type="InterPro" id="IPR011496">
    <property type="entry name" value="O-GlcNAcase_cat"/>
</dbReference>
<dbReference type="Pfam" id="PF21774">
    <property type="entry name" value="NagJ_C"/>
    <property type="match status" value="1"/>
</dbReference>
<keyword evidence="4" id="KW-0732">Signal</keyword>
<reference evidence="14 15" key="1">
    <citation type="submission" date="2021-03" db="EMBL/GenBank/DDBJ databases">
        <title>Human Oral Microbial Genomes.</title>
        <authorList>
            <person name="Johnston C.D."/>
            <person name="Chen T."/>
            <person name="Dewhirst F.E."/>
        </authorList>
    </citation>
    <scope>NUCLEOTIDE SEQUENCE [LARGE SCALE GENOMIC DNA]</scope>
    <source>
        <strain evidence="14 15">CCUG 66490</strain>
    </source>
</reference>
<dbReference type="InterPro" id="IPR019931">
    <property type="entry name" value="LPXTG_anchor"/>
</dbReference>
<dbReference type="InterPro" id="IPR049964">
    <property type="entry name" value="NanA_rpt"/>
</dbReference>
<dbReference type="SUPFAM" id="SSF51445">
    <property type="entry name" value="(Trans)glycosidases"/>
    <property type="match status" value="2"/>
</dbReference>
<evidence type="ECO:0000259" key="13">
    <source>
        <dbReference type="PROSITE" id="PS52009"/>
    </source>
</evidence>
<proteinExistence type="inferred from homology"/>
<dbReference type="Pfam" id="PF04650">
    <property type="entry name" value="YSIRK_signal"/>
    <property type="match status" value="1"/>
</dbReference>
<feature type="domain" description="F5/8 type C" evidence="11">
    <location>
        <begin position="2307"/>
        <end position="2415"/>
    </location>
</feature>
<feature type="domain" description="F5/8 type C" evidence="11">
    <location>
        <begin position="129"/>
        <end position="291"/>
    </location>
</feature>
<dbReference type="NCBIfam" id="TIGR01168">
    <property type="entry name" value="YSIRK_signal"/>
    <property type="match status" value="1"/>
</dbReference>
<keyword evidence="3" id="KW-0964">Secreted</keyword>
<dbReference type="Pfam" id="PF00728">
    <property type="entry name" value="Glyco_hydro_20"/>
    <property type="match status" value="1"/>
</dbReference>
<evidence type="ECO:0000313" key="14">
    <source>
        <dbReference type="EMBL" id="QUB38718.1"/>
    </source>
</evidence>
<feature type="compositionally biased region" description="Basic and acidic residues" evidence="9">
    <location>
        <begin position="1195"/>
        <end position="1215"/>
    </location>
</feature>
<keyword evidence="7 8" id="KW-0326">Glycosidase</keyword>
<dbReference type="InterPro" id="IPR029018">
    <property type="entry name" value="Hex-like_dom2"/>
</dbReference>
<keyword evidence="5 8" id="KW-0378">Hydrolase</keyword>
<dbReference type="SUPFAM" id="SSF49785">
    <property type="entry name" value="Galactose-binding domain-like"/>
    <property type="match status" value="5"/>
</dbReference>
<protein>
    <submittedName>
        <fullName evidence="14">Beta-N-acetylglucosaminidase domain-containing protein</fullName>
    </submittedName>
</protein>
<dbReference type="Gene3D" id="1.20.58.460">
    <property type="entry name" value="Hyaluronidase post-catalytic domain-like"/>
    <property type="match status" value="1"/>
</dbReference>
<dbReference type="NCBIfam" id="TIGR01167">
    <property type="entry name" value="LPXTG_anchor"/>
    <property type="match status" value="1"/>
</dbReference>
<dbReference type="Pfam" id="PF00754">
    <property type="entry name" value="F5_F8_type_C"/>
    <property type="match status" value="4"/>
</dbReference>
<feature type="domain" description="F5/8 type C" evidence="11">
    <location>
        <begin position="1041"/>
        <end position="1149"/>
    </location>
</feature>
<dbReference type="SUPFAM" id="SSF55545">
    <property type="entry name" value="beta-N-acetylhexosaminidase-like domain"/>
    <property type="match status" value="2"/>
</dbReference>
<evidence type="ECO:0000256" key="5">
    <source>
        <dbReference type="ARBA" id="ARBA00022801"/>
    </source>
</evidence>
<dbReference type="Pfam" id="PF07555">
    <property type="entry name" value="NAGidase"/>
    <property type="match status" value="1"/>
</dbReference>
<evidence type="ECO:0000256" key="4">
    <source>
        <dbReference type="ARBA" id="ARBA00022729"/>
    </source>
</evidence>
<keyword evidence="2" id="KW-0134">Cell wall</keyword>
<dbReference type="Gene3D" id="3.30.379.10">
    <property type="entry name" value="Chitobiase/beta-hexosaminidase domain 2-like"/>
    <property type="match status" value="2"/>
</dbReference>
<keyword evidence="10" id="KW-0812">Transmembrane</keyword>
<keyword evidence="15" id="KW-1185">Reference proteome</keyword>
<evidence type="ECO:0000256" key="3">
    <source>
        <dbReference type="ARBA" id="ARBA00022525"/>
    </source>
</evidence>
<evidence type="ECO:0000256" key="2">
    <source>
        <dbReference type="ARBA" id="ARBA00022512"/>
    </source>
</evidence>
<dbReference type="InterPro" id="IPR052764">
    <property type="entry name" value="GH20_Enzymes"/>
</dbReference>
<feature type="region of interest" description="Disordered" evidence="9">
    <location>
        <begin position="159"/>
        <end position="179"/>
    </location>
</feature>
<dbReference type="Pfam" id="PF02838">
    <property type="entry name" value="Glyco_hydro_20b"/>
    <property type="match status" value="2"/>
</dbReference>
<dbReference type="Gene3D" id="3.20.20.80">
    <property type="entry name" value="Glycosidases"/>
    <property type="match status" value="2"/>
</dbReference>
<comment type="similarity">
    <text evidence="8">Belongs to the glycosyl hydrolase 84 family.</text>
</comment>
<keyword evidence="10" id="KW-0472">Membrane</keyword>
<evidence type="ECO:0000256" key="1">
    <source>
        <dbReference type="ARBA" id="ARBA00006285"/>
    </source>
</evidence>
<dbReference type="CDD" id="cd06564">
    <property type="entry name" value="GH20_DspB_LnbB-like"/>
    <property type="match status" value="1"/>
</dbReference>
<feature type="active site" description="Proton donor" evidence="8">
    <location>
        <position position="1514"/>
    </location>
</feature>
<evidence type="ECO:0000256" key="7">
    <source>
        <dbReference type="ARBA" id="ARBA00023295"/>
    </source>
</evidence>
<dbReference type="InterPro" id="IPR008979">
    <property type="entry name" value="Galactose-bd-like_sf"/>
</dbReference>
<dbReference type="InterPro" id="IPR025705">
    <property type="entry name" value="Beta_hexosaminidase_sua/sub"/>
</dbReference>
<feature type="region of interest" description="Disordered" evidence="9">
    <location>
        <begin position="71"/>
        <end position="141"/>
    </location>
</feature>
<dbReference type="InterPro" id="IPR000421">
    <property type="entry name" value="FA58C"/>
</dbReference>
<dbReference type="RefSeq" id="WP_200772765.1">
    <property type="nucleotide sequence ID" value="NZ_CP072329.1"/>
</dbReference>
<dbReference type="PROSITE" id="PS50022">
    <property type="entry name" value="FA58C_3"/>
    <property type="match status" value="4"/>
</dbReference>
<dbReference type="NCBIfam" id="NF043031">
    <property type="entry name" value="SIALI-17"/>
    <property type="match status" value="4"/>
</dbReference>
<feature type="transmembrane region" description="Helical" evidence="10">
    <location>
        <begin position="2862"/>
        <end position="2882"/>
    </location>
</feature>
<dbReference type="Proteomes" id="UP000676511">
    <property type="component" value="Chromosome"/>
</dbReference>
<feature type="compositionally biased region" description="Polar residues" evidence="9">
    <location>
        <begin position="74"/>
        <end position="83"/>
    </location>
</feature>